<dbReference type="Proteomes" id="UP000676565">
    <property type="component" value="Unassembled WGS sequence"/>
</dbReference>
<comment type="caution">
    <text evidence="1">The sequence shown here is derived from an EMBL/GenBank/DDBJ whole genome shotgun (WGS) entry which is preliminary data.</text>
</comment>
<reference evidence="1 2" key="1">
    <citation type="submission" date="2021-04" db="EMBL/GenBank/DDBJ databases">
        <authorList>
            <person name="Ivanova A."/>
        </authorList>
    </citation>
    <scope>NUCLEOTIDE SEQUENCE [LARGE SCALE GENOMIC DNA]</scope>
    <source>
        <strain evidence="1 2">G18</strain>
    </source>
</reference>
<evidence type="ECO:0008006" key="3">
    <source>
        <dbReference type="Google" id="ProtNLM"/>
    </source>
</evidence>
<organism evidence="1 2">
    <name type="scientific">Gemmata palustris</name>
    <dbReference type="NCBI Taxonomy" id="2822762"/>
    <lineage>
        <taxon>Bacteria</taxon>
        <taxon>Pseudomonadati</taxon>
        <taxon>Planctomycetota</taxon>
        <taxon>Planctomycetia</taxon>
        <taxon>Gemmatales</taxon>
        <taxon>Gemmataceae</taxon>
        <taxon>Gemmata</taxon>
    </lineage>
</organism>
<evidence type="ECO:0000313" key="2">
    <source>
        <dbReference type="Proteomes" id="UP000676565"/>
    </source>
</evidence>
<proteinExistence type="predicted"/>
<keyword evidence="2" id="KW-1185">Reference proteome</keyword>
<protein>
    <recommendedName>
        <fullName evidence="3">DUF3631 domain-containing protein</fullName>
    </recommendedName>
</protein>
<sequence length="407" mass="44517">MVDPPDRLVLPDDSVLHLAPDPGAPPGTDPPAWSADARRDWLAGEPPLEPARVFGNVCERFAHYLDFAPEAAPGATATLALWTVFTYLFPAWDAVPYLYVGGPMGSGKSRVLEVLQRLAFRPFSSSNVSAPTVFRTLHASGGVMLFDEAERLKQSTPEQQEIQSVFLAGYKRGGCATRLEPLPEGGFRPVQFVVYGPKALACIAGLPPTLASRCVPITMFRSAGDSPKPKRRIDEDPGAWQAVRDDLHALALEHGPEWVELPSRTKVVPPGIGGRNYELWQPLLGLAWWLQRRGCEGLLELMQAHAVASVAGAKDDSVPEADEVLLELLAEAVRAHNPPTTRSLLDSAKLRDEATFKLWHPKTVGARLKNYGIPVPPKTNGERRYRDVTPGQLLQIQQRYGVELGLA</sequence>
<name>A0ABS5BMY6_9BACT</name>
<evidence type="ECO:0000313" key="1">
    <source>
        <dbReference type="EMBL" id="MBP3955035.1"/>
    </source>
</evidence>
<dbReference type="EMBL" id="JAGKQQ010000001">
    <property type="protein sequence ID" value="MBP3955035.1"/>
    <property type="molecule type" value="Genomic_DNA"/>
</dbReference>
<gene>
    <name evidence="1" type="ORF">J8F10_07035</name>
</gene>
<accession>A0ABS5BMY6</accession>
<dbReference type="RefSeq" id="WP_210653136.1">
    <property type="nucleotide sequence ID" value="NZ_JAGKQQ010000001.1"/>
</dbReference>